<dbReference type="RefSeq" id="WP_059393337.1">
    <property type="nucleotide sequence ID" value="NZ_DF968079.1"/>
</dbReference>
<dbReference type="CDD" id="cd04335">
    <property type="entry name" value="PrdX_deacylase"/>
    <property type="match status" value="1"/>
</dbReference>
<dbReference type="Pfam" id="PF04073">
    <property type="entry name" value="tRNA_edit"/>
    <property type="match status" value="1"/>
</dbReference>
<accession>A0A3F3GXI5</accession>
<comment type="similarity">
    <text evidence="1">Belongs to the PRORSD1 family.</text>
</comment>
<evidence type="ECO:0000259" key="3">
    <source>
        <dbReference type="Pfam" id="PF04073"/>
    </source>
</evidence>
<dbReference type="GO" id="GO:0002161">
    <property type="term" value="F:aminoacyl-tRNA deacylase activity"/>
    <property type="evidence" value="ECO:0007669"/>
    <property type="project" value="InterPro"/>
</dbReference>
<name>A0A3F3GXI5_9LACO</name>
<dbReference type="Proteomes" id="UP000064514">
    <property type="component" value="Unassembled WGS sequence"/>
</dbReference>
<dbReference type="GO" id="GO:0016874">
    <property type="term" value="F:ligase activity"/>
    <property type="evidence" value="ECO:0007669"/>
    <property type="project" value="UniProtKB-KW"/>
</dbReference>
<reference evidence="4" key="1">
    <citation type="journal article" date="2015" name="BMC Genomics">
        <title>Comparative genomics of Fructobacillus spp. and Leuconostoc spp. reveals niche-specific evolution of Fructobacillus spp.</title>
        <authorList>
            <person name="Endo A."/>
            <person name="Tanizawa Y."/>
            <person name="Tanaka N."/>
            <person name="Maeno S."/>
            <person name="Kumar H."/>
            <person name="Shiwa Y."/>
            <person name="Okada S."/>
            <person name="Yoshikawa H."/>
            <person name="Dicks L."/>
            <person name="Nakagawa J."/>
            <person name="Arita M."/>
        </authorList>
    </citation>
    <scope>NUCLEOTIDE SEQUENCE [LARGE SCALE GENOMIC DNA]</scope>
    <source>
        <strain evidence="4">F214-1</strain>
    </source>
</reference>
<dbReference type="PANTHER" id="PTHR31423">
    <property type="entry name" value="YBAK DOMAIN-CONTAINING PROTEIN"/>
    <property type="match status" value="1"/>
</dbReference>
<dbReference type="InterPro" id="IPR036754">
    <property type="entry name" value="YbaK/aa-tRNA-synt-asso_dom_sf"/>
</dbReference>
<dbReference type="InterPro" id="IPR007214">
    <property type="entry name" value="YbaK/aa-tRNA-synth-assoc-dom"/>
</dbReference>
<evidence type="ECO:0000256" key="1">
    <source>
        <dbReference type="ARBA" id="ARBA00010201"/>
    </source>
</evidence>
<dbReference type="AlphaFoldDB" id="A0A3F3GXI5"/>
<evidence type="ECO:0000313" key="4">
    <source>
        <dbReference type="EMBL" id="GAP03845.1"/>
    </source>
</evidence>
<feature type="domain" description="YbaK/aminoacyl-tRNA synthetase-associated" evidence="3">
    <location>
        <begin position="43"/>
        <end position="148"/>
    </location>
</feature>
<dbReference type="SUPFAM" id="SSF55826">
    <property type="entry name" value="YbaK/ProRS associated domain"/>
    <property type="match status" value="1"/>
</dbReference>
<proteinExistence type="inferred from homology"/>
<protein>
    <submittedName>
        <fullName evidence="4">YbaK/proline--tRNA ligase associated domain protein</fullName>
    </submittedName>
</protein>
<keyword evidence="4" id="KW-0436">Ligase</keyword>
<gene>
    <name evidence="4" type="ORF">FTRO_0020110</name>
</gene>
<dbReference type="InterPro" id="IPR040285">
    <property type="entry name" value="ProX/PRXD1"/>
</dbReference>
<evidence type="ECO:0000256" key="2">
    <source>
        <dbReference type="ARBA" id="ARBA00022917"/>
    </source>
</evidence>
<dbReference type="PANTHER" id="PTHR31423:SF3">
    <property type="entry name" value="PROLYL-TRNA SYNTHETASE ASSOCIATED DOMAIN-CONTAINING PROTEIN 1-RELATED"/>
    <property type="match status" value="1"/>
</dbReference>
<keyword evidence="2" id="KW-0648">Protein biosynthesis</keyword>
<dbReference type="EMBL" id="DF968079">
    <property type="protein sequence ID" value="GAP03845.1"/>
    <property type="molecule type" value="Genomic_DNA"/>
</dbReference>
<sequence>MNKSEVFEYLQQKNVWHEITEHQALFSMDSIVDVDLPYPDADAKNLFVRDDKKRNYYLITVKGDKRVDLKAFRKENQTRPLSFASEEDLLRLMGLIPGSVSPFGLLNDEDRQVNFFLDEEFLKEPGLIGIHPNENTATVWLKTLDLLEMIQEHGNEVTTVPIPERE</sequence>
<organism evidence="4">
    <name type="scientific">Fructobacillus tropaeoli</name>
    <dbReference type="NCBI Taxonomy" id="709323"/>
    <lineage>
        <taxon>Bacteria</taxon>
        <taxon>Bacillati</taxon>
        <taxon>Bacillota</taxon>
        <taxon>Bacilli</taxon>
        <taxon>Lactobacillales</taxon>
        <taxon>Lactobacillaceae</taxon>
        <taxon>Fructobacillus</taxon>
    </lineage>
</organism>
<dbReference type="GO" id="GO:0006412">
    <property type="term" value="P:translation"/>
    <property type="evidence" value="ECO:0007669"/>
    <property type="project" value="UniProtKB-KW"/>
</dbReference>
<dbReference type="Gene3D" id="3.90.960.10">
    <property type="entry name" value="YbaK/aminoacyl-tRNA synthetase-associated domain"/>
    <property type="match status" value="1"/>
</dbReference>